<keyword evidence="3" id="KW-1185">Reference proteome</keyword>
<evidence type="ECO:0000313" key="3">
    <source>
        <dbReference type="Proteomes" id="UP000799118"/>
    </source>
</evidence>
<organism evidence="2 3">
    <name type="scientific">Gymnopus androsaceus JB14</name>
    <dbReference type="NCBI Taxonomy" id="1447944"/>
    <lineage>
        <taxon>Eukaryota</taxon>
        <taxon>Fungi</taxon>
        <taxon>Dikarya</taxon>
        <taxon>Basidiomycota</taxon>
        <taxon>Agaricomycotina</taxon>
        <taxon>Agaricomycetes</taxon>
        <taxon>Agaricomycetidae</taxon>
        <taxon>Agaricales</taxon>
        <taxon>Marasmiineae</taxon>
        <taxon>Omphalotaceae</taxon>
        <taxon>Gymnopus</taxon>
    </lineage>
</organism>
<dbReference type="EMBL" id="ML769739">
    <property type="protein sequence ID" value="KAE9388528.1"/>
    <property type="molecule type" value="Genomic_DNA"/>
</dbReference>
<feature type="compositionally biased region" description="Basic and acidic residues" evidence="1">
    <location>
        <begin position="167"/>
        <end position="183"/>
    </location>
</feature>
<gene>
    <name evidence="2" type="ORF">BT96DRAFT_981024</name>
</gene>
<dbReference type="AlphaFoldDB" id="A0A6A4GS92"/>
<name>A0A6A4GS92_9AGAR</name>
<protein>
    <submittedName>
        <fullName evidence="2">Uncharacterized protein</fullName>
    </submittedName>
</protein>
<dbReference type="Proteomes" id="UP000799118">
    <property type="component" value="Unassembled WGS sequence"/>
</dbReference>
<evidence type="ECO:0000313" key="2">
    <source>
        <dbReference type="EMBL" id="KAE9388528.1"/>
    </source>
</evidence>
<feature type="region of interest" description="Disordered" evidence="1">
    <location>
        <begin position="164"/>
        <end position="183"/>
    </location>
</feature>
<accession>A0A6A4GS92</accession>
<sequence>MRLISSSAAALVGFSTIFSAVFAIPINSGDHTVLARFGESHVEAFEALEVPTPTSTFLAARASVTTIVVTFTQSSASSNSQSGAAVLNEVDAEKVVKPFVQEVAKKAFGDGLYDVVSAGTMAPGSVATFTMELQDPREVDKTLESLNVKLEEAAESQLKAAPDSVFGEEKPTGYASKKPEKGRLVKGPKGRVIFAMKLMDMCLSLGKACELGSKPVAQPAKNASHHA</sequence>
<reference evidence="2" key="1">
    <citation type="journal article" date="2019" name="Environ. Microbiol.">
        <title>Fungal ecological strategies reflected in gene transcription - a case study of two litter decomposers.</title>
        <authorList>
            <person name="Barbi F."/>
            <person name="Kohler A."/>
            <person name="Barry K."/>
            <person name="Baskaran P."/>
            <person name="Daum C."/>
            <person name="Fauchery L."/>
            <person name="Ihrmark K."/>
            <person name="Kuo A."/>
            <person name="LaButti K."/>
            <person name="Lipzen A."/>
            <person name="Morin E."/>
            <person name="Grigoriev I.V."/>
            <person name="Henrissat B."/>
            <person name="Lindahl B."/>
            <person name="Martin F."/>
        </authorList>
    </citation>
    <scope>NUCLEOTIDE SEQUENCE</scope>
    <source>
        <strain evidence="2">JB14</strain>
    </source>
</reference>
<proteinExistence type="predicted"/>
<evidence type="ECO:0000256" key="1">
    <source>
        <dbReference type="SAM" id="MobiDB-lite"/>
    </source>
</evidence>